<gene>
    <name evidence="2" type="ORF">PHATRDRAFT_49445</name>
</gene>
<dbReference type="InParanoid" id="B7GAL8"/>
<evidence type="ECO:0000313" key="3">
    <source>
        <dbReference type="Proteomes" id="UP000000759"/>
    </source>
</evidence>
<sequence length="669" mass="73165">MTWQGRTVFALLYSTVFVSLVASQGTNLGGGITTRIAVGEYADLSLDLRDIRAFVDANNMNSALGMYLQGSHAEFVAGQRTPLKITTDAVSSAERTTPWYLFHLYGLASLSTDPMELEQHKSYAGNYIQKVFTTNLEVAESAILALGLWMYATHLLFDGVAICEMRTRADNPALFNLAGGGMDEFIALWIGSDQTVATANGHGLYAWAHTIGERFGTASPEAVVNVRLKALYQEGSGTLTVSRACTSANQNSVALLHTTAVQMTNLMVIPLYQWLIYSLIEQDAAAVKLYATALIPQLSKCRPSTFKRLKSSLLNDSINFDKTNATIRDLQSSYYCFDITCEDIGIFNGDNRLQCIRKDEDRRIAGFLPSKSTEPLHRMDLDVKQLKMLTAVQGTLFAQLLYSHGSNVPKARHSENDPFTYHSLSELATTTARQDADPIFSDYTSYHGDKDYAHKYITSVLSGLSKWTTPQQNGEAVGLTSAYHILFVTAVGRMNAAIKSCHGAAADPNATVGETYQWDEAAMLIIGSMEGPILGGSPDLGDGEFTYGLANRHAFQFNTRNDLGYSKVISDIENLLFAGKGELDAGDCDNFERTANKLQKILFVPVIQSSIASASESHSLSPSSTSLSLTRGEIFSMSVIPIIHTEDPLIAELLMRLAKPSKTQLVCRV</sequence>
<proteinExistence type="predicted"/>
<feature type="chain" id="PRO_5002853163" evidence="1">
    <location>
        <begin position="24"/>
        <end position="669"/>
    </location>
</feature>
<keyword evidence="3" id="KW-1185">Reference proteome</keyword>
<dbReference type="Proteomes" id="UP000000759">
    <property type="component" value="Chromosome 22"/>
</dbReference>
<feature type="signal peptide" evidence="1">
    <location>
        <begin position="1"/>
        <end position="23"/>
    </location>
</feature>
<dbReference type="RefSeq" id="XP_002184099.1">
    <property type="nucleotide sequence ID" value="XM_002184063.1"/>
</dbReference>
<organism evidence="2 3">
    <name type="scientific">Phaeodactylum tricornutum (strain CCAP 1055/1)</name>
    <dbReference type="NCBI Taxonomy" id="556484"/>
    <lineage>
        <taxon>Eukaryota</taxon>
        <taxon>Sar</taxon>
        <taxon>Stramenopiles</taxon>
        <taxon>Ochrophyta</taxon>
        <taxon>Bacillariophyta</taxon>
        <taxon>Bacillariophyceae</taxon>
        <taxon>Bacillariophycidae</taxon>
        <taxon>Naviculales</taxon>
        <taxon>Phaeodactylaceae</taxon>
        <taxon>Phaeodactylum</taxon>
    </lineage>
</organism>
<dbReference type="eggNOG" id="ENOG502SISA">
    <property type="taxonomic scope" value="Eukaryota"/>
</dbReference>
<evidence type="ECO:0000313" key="2">
    <source>
        <dbReference type="EMBL" id="EEC44277.1"/>
    </source>
</evidence>
<evidence type="ECO:0000256" key="1">
    <source>
        <dbReference type="SAM" id="SignalP"/>
    </source>
</evidence>
<dbReference type="PaxDb" id="2850-Phatr49445"/>
<dbReference type="AlphaFoldDB" id="B7GAL8"/>
<dbReference type="EMBL" id="CM000624">
    <property type="protein sequence ID" value="EEC44277.1"/>
    <property type="molecule type" value="Genomic_DNA"/>
</dbReference>
<keyword evidence="1" id="KW-0732">Signal</keyword>
<dbReference type="OrthoDB" id="41033at2759"/>
<dbReference type="HOGENOM" id="CLU_379265_0_0_1"/>
<accession>B7GAL8</accession>
<reference evidence="3" key="2">
    <citation type="submission" date="2008-08" db="EMBL/GenBank/DDBJ databases">
        <authorList>
            <consortium name="Diatom Consortium"/>
            <person name="Grigoriev I."/>
            <person name="Grimwood J."/>
            <person name="Kuo A."/>
            <person name="Otillar R.P."/>
            <person name="Salamov A."/>
            <person name="Detter J.C."/>
            <person name="Lindquist E."/>
            <person name="Shapiro H."/>
            <person name="Lucas S."/>
            <person name="Glavina del Rio T."/>
            <person name="Pitluck S."/>
            <person name="Rokhsar D."/>
            <person name="Bowler C."/>
        </authorList>
    </citation>
    <scope>GENOME REANNOTATION</scope>
    <source>
        <strain evidence="3">CCAP 1055/1</strain>
    </source>
</reference>
<protein>
    <submittedName>
        <fullName evidence="2">Uncharacterized protein</fullName>
    </submittedName>
</protein>
<dbReference type="GeneID" id="7195807"/>
<name>B7GAL8_PHATC</name>
<reference evidence="2 3" key="1">
    <citation type="journal article" date="2008" name="Nature">
        <title>The Phaeodactylum genome reveals the evolutionary history of diatom genomes.</title>
        <authorList>
            <person name="Bowler C."/>
            <person name="Allen A.E."/>
            <person name="Badger J.H."/>
            <person name="Grimwood J."/>
            <person name="Jabbari K."/>
            <person name="Kuo A."/>
            <person name="Maheswari U."/>
            <person name="Martens C."/>
            <person name="Maumus F."/>
            <person name="Otillar R.P."/>
            <person name="Rayko E."/>
            <person name="Salamov A."/>
            <person name="Vandepoele K."/>
            <person name="Beszteri B."/>
            <person name="Gruber A."/>
            <person name="Heijde M."/>
            <person name="Katinka M."/>
            <person name="Mock T."/>
            <person name="Valentin K."/>
            <person name="Verret F."/>
            <person name="Berges J.A."/>
            <person name="Brownlee C."/>
            <person name="Cadoret J.P."/>
            <person name="Chiovitti A."/>
            <person name="Choi C.J."/>
            <person name="Coesel S."/>
            <person name="De Martino A."/>
            <person name="Detter J.C."/>
            <person name="Durkin C."/>
            <person name="Falciatore A."/>
            <person name="Fournet J."/>
            <person name="Haruta M."/>
            <person name="Huysman M.J."/>
            <person name="Jenkins B.D."/>
            <person name="Jiroutova K."/>
            <person name="Jorgensen R.E."/>
            <person name="Joubert Y."/>
            <person name="Kaplan A."/>
            <person name="Kroger N."/>
            <person name="Kroth P.G."/>
            <person name="La Roche J."/>
            <person name="Lindquist E."/>
            <person name="Lommer M."/>
            <person name="Martin-Jezequel V."/>
            <person name="Lopez P.J."/>
            <person name="Lucas S."/>
            <person name="Mangogna M."/>
            <person name="McGinnis K."/>
            <person name="Medlin L.K."/>
            <person name="Montsant A."/>
            <person name="Oudot-Le Secq M.P."/>
            <person name="Napoli C."/>
            <person name="Obornik M."/>
            <person name="Parker M.S."/>
            <person name="Petit J.L."/>
            <person name="Porcel B.M."/>
            <person name="Poulsen N."/>
            <person name="Robison M."/>
            <person name="Rychlewski L."/>
            <person name="Rynearson T.A."/>
            <person name="Schmutz J."/>
            <person name="Shapiro H."/>
            <person name="Siaut M."/>
            <person name="Stanley M."/>
            <person name="Sussman M.R."/>
            <person name="Taylor A.R."/>
            <person name="Vardi A."/>
            <person name="von Dassow P."/>
            <person name="Vyverman W."/>
            <person name="Willis A."/>
            <person name="Wyrwicz L.S."/>
            <person name="Rokhsar D.S."/>
            <person name="Weissenbach J."/>
            <person name="Armbrust E.V."/>
            <person name="Green B.R."/>
            <person name="Van de Peer Y."/>
            <person name="Grigoriev I.V."/>
        </authorList>
    </citation>
    <scope>NUCLEOTIDE SEQUENCE [LARGE SCALE GENOMIC DNA]</scope>
    <source>
        <strain evidence="2 3">CCAP 1055/1</strain>
    </source>
</reference>
<dbReference type="KEGG" id="pti:PHATRDRAFT_49445"/>